<organism evidence="3 4">
    <name type="scientific">Nodularia spumigena UHCC 0060</name>
    <dbReference type="NCBI Taxonomy" id="3110300"/>
    <lineage>
        <taxon>Bacteria</taxon>
        <taxon>Bacillati</taxon>
        <taxon>Cyanobacteriota</taxon>
        <taxon>Cyanophyceae</taxon>
        <taxon>Nostocales</taxon>
        <taxon>Nodulariaceae</taxon>
        <taxon>Nodularia</taxon>
    </lineage>
</organism>
<dbReference type="InterPro" id="IPR046229">
    <property type="entry name" value="TnpC-like"/>
</dbReference>
<dbReference type="Pfam" id="PF19776">
    <property type="entry name" value="DUF6262"/>
    <property type="match status" value="1"/>
</dbReference>
<dbReference type="EMBL" id="JAYGHK010000026">
    <property type="protein sequence ID" value="MEA5608427.1"/>
    <property type="molecule type" value="Genomic_DNA"/>
</dbReference>
<dbReference type="SUPFAM" id="SSF56349">
    <property type="entry name" value="DNA breaking-rejoining enzymes"/>
    <property type="match status" value="1"/>
</dbReference>
<feature type="coiled-coil region" evidence="2">
    <location>
        <begin position="699"/>
        <end position="729"/>
    </location>
</feature>
<evidence type="ECO:0000313" key="3">
    <source>
        <dbReference type="EMBL" id="MEA5608427.1"/>
    </source>
</evidence>
<protein>
    <submittedName>
        <fullName evidence="3">DUF6262 family protein</fullName>
    </submittedName>
</protein>
<keyword evidence="2" id="KW-0175">Coiled coil</keyword>
<dbReference type="InterPro" id="IPR010998">
    <property type="entry name" value="Integrase_recombinase_N"/>
</dbReference>
<proteinExistence type="predicted"/>
<evidence type="ECO:0000256" key="2">
    <source>
        <dbReference type="SAM" id="Coils"/>
    </source>
</evidence>
<dbReference type="InterPro" id="IPR011010">
    <property type="entry name" value="DNA_brk_join_enz"/>
</dbReference>
<dbReference type="RefSeq" id="WP_271941686.1">
    <property type="nucleotide sequence ID" value="NZ_JAYGHK010000026.1"/>
</dbReference>
<name>A0ABU5UR18_NODSP</name>
<evidence type="ECO:0000256" key="1">
    <source>
        <dbReference type="ARBA" id="ARBA00023125"/>
    </source>
</evidence>
<sequence length="914" mass="105881">MGKRKHPPISIHQTLDGTLQVNWSENYNHEFVCPLCNRGRLSHLAYDNKTLCQIQLGCEVCHRYTPLSCQLRKSAPISIHQTLDGTLSVNWKTDYAGEFICPNCNQGKINNFHHSQKPVCKLRLKCGSCYQTTNLTCEVPQHPAISIHQTLDGTLQVNWKTDYAGEFICPQCNQGQLNRFSYSKGSVCKLRLGCDFCHQVTYLTGKFKHLPISIHQTLQGTLSVNWKTDYAGEFICPQCNQGQISKFHYANGLSCQLKLGCNSCSLKTPLCCQVPPQFHGYRKHLVCPNPLCHKIGPDGQKGWIYETFQTNSSQSNCRCYFCHINFYPKATSYGSWVGCQQQETLLNFCFDDHVWDFRHFIKNPPVRILNFESIQPEWFRVLVKQYLYSLLKSGRYSASAKPMNSLVALRQFSQILKSNNIHHLPEISRELILNFLDLNKTNCNRTIREKLYILKNFFDFLGLESQSLVRHRDIPKQTKNDVDWLDESTRQGIKQHLDKIPAPVARHYLVQEYTAARPADICQMAFDCLVKENGQWYIKFYQHKVERWHRLPAPREIRQVIEQQQQWIRKTFGSDYPYLFCHFRSIKQSSYPSFPSLKPLPKSPQVTANENPMVRLIRLLIEREEHKREQVFRAIEEIQKSGKPLTFPNIAKVAGCSISYLYKWTELTEYIHDLQSQKTQQLNSLESKEPGPHSRKTLIEVFKQRIRELEAENRELKRQNQNLRGHVAEIFELKSECERLRTQIKQLTTPESSPKVVSLNSVSKKSDNAELQNPSPEITRLITEMGIKIGVRLKQEIAKHEPEKVKLAILAFQQYRSHNSIENPGACLLAMIRDQAEPNVPQKAMTPLEDEFECWYRQAIESGFCQDIPKKYLPVQQGEILVRVSNDEFLSGYELLSWRIAKAKMELDKDSSIS</sequence>
<comment type="caution">
    <text evidence="3">The sequence shown here is derived from an EMBL/GenBank/DDBJ whole genome shotgun (WGS) entry which is preliminary data.</text>
</comment>
<evidence type="ECO:0000313" key="4">
    <source>
        <dbReference type="Proteomes" id="UP001303285"/>
    </source>
</evidence>
<gene>
    <name evidence="3" type="ORF">VB695_10130</name>
</gene>
<keyword evidence="4" id="KW-1185">Reference proteome</keyword>
<dbReference type="Gene3D" id="1.10.150.130">
    <property type="match status" value="1"/>
</dbReference>
<keyword evidence="1" id="KW-0238">DNA-binding</keyword>
<dbReference type="Proteomes" id="UP001303285">
    <property type="component" value="Unassembled WGS sequence"/>
</dbReference>
<accession>A0ABU5UR18</accession>
<reference evidence="3 4" key="1">
    <citation type="submission" date="2023-12" db="EMBL/GenBank/DDBJ databases">
        <title>Baltic Sea Cyanobacteria.</title>
        <authorList>
            <person name="Delbaje E."/>
            <person name="Fewer D.P."/>
            <person name="Shishido T.K."/>
        </authorList>
    </citation>
    <scope>NUCLEOTIDE SEQUENCE [LARGE SCALE GENOMIC DNA]</scope>
    <source>
        <strain evidence="3 4">UHCC 0060</strain>
    </source>
</reference>